<dbReference type="AlphaFoldDB" id="A0A4U6QNL2"/>
<dbReference type="OrthoDB" id="9796461at2"/>
<keyword evidence="2" id="KW-1133">Transmembrane helix</keyword>
<feature type="transmembrane region" description="Helical" evidence="2">
    <location>
        <begin position="267"/>
        <end position="287"/>
    </location>
</feature>
<feature type="transmembrane region" description="Helical" evidence="2">
    <location>
        <begin position="210"/>
        <end position="231"/>
    </location>
</feature>
<dbReference type="Pfam" id="PF01757">
    <property type="entry name" value="Acyl_transf_3"/>
    <property type="match status" value="1"/>
</dbReference>
<dbReference type="RefSeq" id="WP_137448971.1">
    <property type="nucleotide sequence ID" value="NZ_SZZH01000001.1"/>
</dbReference>
<evidence type="ECO:0000256" key="2">
    <source>
        <dbReference type="SAM" id="Phobius"/>
    </source>
</evidence>
<keyword evidence="5" id="KW-1185">Reference proteome</keyword>
<keyword evidence="2" id="KW-0472">Membrane</keyword>
<dbReference type="InterPro" id="IPR050879">
    <property type="entry name" value="Acyltransferase_3"/>
</dbReference>
<keyword evidence="2" id="KW-0812">Transmembrane</keyword>
<name>A0A4U6QNL2_9ACTN</name>
<feature type="transmembrane region" description="Helical" evidence="2">
    <location>
        <begin position="293"/>
        <end position="315"/>
    </location>
</feature>
<dbReference type="GO" id="GO:0000271">
    <property type="term" value="P:polysaccharide biosynthetic process"/>
    <property type="evidence" value="ECO:0007669"/>
    <property type="project" value="TreeGrafter"/>
</dbReference>
<feature type="region of interest" description="Disordered" evidence="1">
    <location>
        <begin position="390"/>
        <end position="413"/>
    </location>
</feature>
<dbReference type="PANTHER" id="PTHR23028">
    <property type="entry name" value="ACETYLTRANSFERASE"/>
    <property type="match status" value="1"/>
</dbReference>
<dbReference type="EMBL" id="SZZH01000001">
    <property type="protein sequence ID" value="TKV61666.1"/>
    <property type="molecule type" value="Genomic_DNA"/>
</dbReference>
<accession>A0A4U6QNL2</accession>
<reference evidence="4 5" key="1">
    <citation type="submission" date="2019-05" db="EMBL/GenBank/DDBJ databases">
        <title>Nakamurella sp. N5BH11, whole genome shotgun sequence.</title>
        <authorList>
            <person name="Tuo L."/>
        </authorList>
    </citation>
    <scope>NUCLEOTIDE SEQUENCE [LARGE SCALE GENOMIC DNA]</scope>
    <source>
        <strain evidence="4 5">N5BH11</strain>
    </source>
</reference>
<evidence type="ECO:0000256" key="1">
    <source>
        <dbReference type="SAM" id="MobiDB-lite"/>
    </source>
</evidence>
<keyword evidence="4" id="KW-0012">Acyltransferase</keyword>
<evidence type="ECO:0000259" key="3">
    <source>
        <dbReference type="Pfam" id="PF01757"/>
    </source>
</evidence>
<feature type="transmembrane region" description="Helical" evidence="2">
    <location>
        <begin position="237"/>
        <end position="255"/>
    </location>
</feature>
<feature type="transmembrane region" description="Helical" evidence="2">
    <location>
        <begin position="352"/>
        <end position="372"/>
    </location>
</feature>
<feature type="transmembrane region" description="Helical" evidence="2">
    <location>
        <begin position="42"/>
        <end position="61"/>
    </location>
</feature>
<protein>
    <submittedName>
        <fullName evidence="4">Acyltransferase</fullName>
    </submittedName>
</protein>
<feature type="transmembrane region" description="Helical" evidence="2">
    <location>
        <begin position="73"/>
        <end position="93"/>
    </location>
</feature>
<keyword evidence="4" id="KW-0808">Transferase</keyword>
<dbReference type="GO" id="GO:0016747">
    <property type="term" value="F:acyltransferase activity, transferring groups other than amino-acyl groups"/>
    <property type="evidence" value="ECO:0007669"/>
    <property type="project" value="InterPro"/>
</dbReference>
<organism evidence="4 5">
    <name type="scientific">Nakamurella flava</name>
    <dbReference type="NCBI Taxonomy" id="2576308"/>
    <lineage>
        <taxon>Bacteria</taxon>
        <taxon>Bacillati</taxon>
        <taxon>Actinomycetota</taxon>
        <taxon>Actinomycetes</taxon>
        <taxon>Nakamurellales</taxon>
        <taxon>Nakamurellaceae</taxon>
        <taxon>Nakamurella</taxon>
    </lineage>
</organism>
<comment type="caution">
    <text evidence="4">The sequence shown here is derived from an EMBL/GenBank/DDBJ whole genome shotgun (WGS) entry which is preliminary data.</text>
</comment>
<proteinExistence type="predicted"/>
<dbReference type="GO" id="GO:0016020">
    <property type="term" value="C:membrane"/>
    <property type="evidence" value="ECO:0007669"/>
    <property type="project" value="TreeGrafter"/>
</dbReference>
<dbReference type="InterPro" id="IPR002656">
    <property type="entry name" value="Acyl_transf_3_dom"/>
</dbReference>
<gene>
    <name evidence="4" type="ORF">FDO65_08970</name>
</gene>
<feature type="transmembrane region" description="Helical" evidence="2">
    <location>
        <begin position="184"/>
        <end position="203"/>
    </location>
</feature>
<dbReference type="PANTHER" id="PTHR23028:SF53">
    <property type="entry name" value="ACYL_TRANSF_3 DOMAIN-CONTAINING PROTEIN"/>
    <property type="match status" value="1"/>
</dbReference>
<evidence type="ECO:0000313" key="4">
    <source>
        <dbReference type="EMBL" id="TKV61666.1"/>
    </source>
</evidence>
<feature type="transmembrane region" description="Helical" evidence="2">
    <location>
        <begin position="113"/>
        <end position="135"/>
    </location>
</feature>
<sequence>MSDVEVTSTGRVTGTGLPEFAAPRRADSIAARFDPRHNSVNALRLALAALVLLSHSLTMSGGTDPLGDLTGGIVDMGTVAVDGFFALSGFLIARSAVSSPTTGRFLWRRALRILPGFWACLVVTVAVFLPLAQVLRYGTLAGFPLTGSDSAVGYLLSNAALYIDQFTVRGLFDGRPVNGSLYTLFYEFACYLGVAVIGALGLIRRRRGAMVVVGALLMGAAVVDLLSAGIVTGDGDVRWLFLRLGSMFVAGVLAYQWADRIPLRGRGALAAVVLLAGALAAAAFFGRDPQSRAAYLVLAPAAVAYVILFVGAATGLHRVGSRRDVSYGLYIYAWPVQMTLLLLGAADWPLAVFVLAATSISLGLALVSWTAVEAPALALKSWTPRWWRASGAGDDGPTPPGARRRVSSRRALD</sequence>
<feature type="compositionally biased region" description="Basic residues" evidence="1">
    <location>
        <begin position="402"/>
        <end position="413"/>
    </location>
</feature>
<dbReference type="Proteomes" id="UP000306985">
    <property type="component" value="Unassembled WGS sequence"/>
</dbReference>
<feature type="transmembrane region" description="Helical" evidence="2">
    <location>
        <begin position="327"/>
        <end position="346"/>
    </location>
</feature>
<feature type="domain" description="Acyltransferase 3" evidence="3">
    <location>
        <begin position="38"/>
        <end position="367"/>
    </location>
</feature>
<evidence type="ECO:0000313" key="5">
    <source>
        <dbReference type="Proteomes" id="UP000306985"/>
    </source>
</evidence>